<keyword evidence="4" id="KW-0336">GPI-anchor</keyword>
<dbReference type="Gene3D" id="3.30.1680.40">
    <property type="match status" value="1"/>
</dbReference>
<evidence type="ECO:0000256" key="3">
    <source>
        <dbReference type="ARBA" id="ARBA00022475"/>
    </source>
</evidence>
<dbReference type="Pfam" id="PF10659">
    <property type="entry name" value="Trypan_glycop_C"/>
    <property type="match status" value="1"/>
</dbReference>
<evidence type="ECO:0000256" key="7">
    <source>
        <dbReference type="ARBA" id="ARBA00023180"/>
    </source>
</evidence>
<keyword evidence="8" id="KW-0449">Lipoprotein</keyword>
<organism evidence="13">
    <name type="scientific">Trypanosoma brucei</name>
    <dbReference type="NCBI Taxonomy" id="5691"/>
    <lineage>
        <taxon>Eukaryota</taxon>
        <taxon>Discoba</taxon>
        <taxon>Euglenozoa</taxon>
        <taxon>Kinetoplastea</taxon>
        <taxon>Metakinetoplastina</taxon>
        <taxon>Trypanosomatida</taxon>
        <taxon>Trypanosomatidae</taxon>
        <taxon>Trypanosoma</taxon>
    </lineage>
</organism>
<keyword evidence="10" id="KW-1133">Transmembrane helix</keyword>
<dbReference type="GO" id="GO:0098552">
    <property type="term" value="C:side of membrane"/>
    <property type="evidence" value="ECO:0007669"/>
    <property type="project" value="UniProtKB-KW"/>
</dbReference>
<feature type="region of interest" description="Disordered" evidence="9">
    <location>
        <begin position="163"/>
        <end position="183"/>
    </location>
</feature>
<feature type="compositionally biased region" description="Basic and acidic residues" evidence="9">
    <location>
        <begin position="168"/>
        <end position="177"/>
    </location>
</feature>
<reference evidence="13" key="2">
    <citation type="journal article" date="2014" name="Mol. Biochem. Parasitol.">
        <title>Capturing the variant surface glycoprotein repertoire (the VSGnome) of Trypanosoma brucei Lister 427.</title>
        <authorList>
            <person name="Cross G.A."/>
            <person name="Kim H.S."/>
            <person name="Wickstead B."/>
        </authorList>
    </citation>
    <scope>NUCLEOTIDE SEQUENCE</scope>
    <source>
        <strain evidence="13">Lister 427</strain>
    </source>
</reference>
<evidence type="ECO:0000259" key="12">
    <source>
        <dbReference type="Pfam" id="PF13206"/>
    </source>
</evidence>
<dbReference type="InterPro" id="IPR025932">
    <property type="entry name" value="Trypano_VSG_B_N_dom"/>
</dbReference>
<protein>
    <submittedName>
        <fullName evidence="13">Variant surface glycoprotein 3768</fullName>
    </submittedName>
</protein>
<keyword evidence="6 10" id="KW-0472">Membrane</keyword>
<keyword evidence="10" id="KW-0812">Transmembrane</keyword>
<name>M4STZ4_9TRYP</name>
<keyword evidence="5" id="KW-0732">Signal</keyword>
<evidence type="ECO:0000256" key="10">
    <source>
        <dbReference type="SAM" id="Phobius"/>
    </source>
</evidence>
<reference evidence="13" key="1">
    <citation type="submission" date="2013-02" db="EMBL/GenBank/DDBJ databases">
        <authorList>
            <person name="Cross G.A.M."/>
            <person name="Kim H.-S."/>
            <person name="Wickstead B."/>
        </authorList>
    </citation>
    <scope>NUCLEOTIDE SEQUENCE</scope>
    <source>
        <strain evidence="13">Lister 427</strain>
    </source>
</reference>
<dbReference type="EMBL" id="KC612357">
    <property type="protein sequence ID" value="AGH59788.1"/>
    <property type="molecule type" value="Genomic_DNA"/>
</dbReference>
<evidence type="ECO:0000256" key="8">
    <source>
        <dbReference type="ARBA" id="ARBA00023288"/>
    </source>
</evidence>
<feature type="non-terminal residue" evidence="13">
    <location>
        <position position="1"/>
    </location>
</feature>
<feature type="domain" description="Trypanosome variant surface glycoprotein B-type N-terminal" evidence="12">
    <location>
        <begin position="7"/>
        <end position="141"/>
    </location>
</feature>
<proteinExistence type="predicted"/>
<evidence type="ECO:0000259" key="11">
    <source>
        <dbReference type="Pfam" id="PF10659"/>
    </source>
</evidence>
<dbReference type="GO" id="GO:0005886">
    <property type="term" value="C:plasma membrane"/>
    <property type="evidence" value="ECO:0007669"/>
    <property type="project" value="UniProtKB-SubCell"/>
</dbReference>
<dbReference type="Pfam" id="PF13206">
    <property type="entry name" value="VSG_B"/>
    <property type="match status" value="1"/>
</dbReference>
<evidence type="ECO:0000256" key="6">
    <source>
        <dbReference type="ARBA" id="ARBA00023136"/>
    </source>
</evidence>
<dbReference type="InterPro" id="IPR019609">
    <property type="entry name" value="Variant_surf_glycoprt_trypan_C"/>
</dbReference>
<keyword evidence="7" id="KW-0325">Glycoprotein</keyword>
<feature type="transmembrane region" description="Helical" evidence="10">
    <location>
        <begin position="283"/>
        <end position="301"/>
    </location>
</feature>
<evidence type="ECO:0000256" key="1">
    <source>
        <dbReference type="ARBA" id="ARBA00002523"/>
    </source>
</evidence>
<keyword evidence="3" id="KW-1003">Cell membrane</keyword>
<comment type="subcellular location">
    <subcellularLocation>
        <location evidence="2">Cell membrane</location>
        <topology evidence="2">Lipid-anchor</topology>
        <topology evidence="2">GPI-anchor</topology>
    </subcellularLocation>
</comment>
<accession>M4STZ4</accession>
<evidence type="ECO:0000256" key="5">
    <source>
        <dbReference type="ARBA" id="ARBA00022729"/>
    </source>
</evidence>
<dbReference type="AlphaFoldDB" id="M4STZ4"/>
<evidence type="ECO:0000256" key="9">
    <source>
        <dbReference type="SAM" id="MobiDB-lite"/>
    </source>
</evidence>
<comment type="function">
    <text evidence="1">VSG forms a coat on the surface of the parasite. The trypanosome evades the immune response of the host by expressing a series of antigenically distinct VSGs from an estimated 1000 VSG genes.</text>
</comment>
<dbReference type="VEuPathDB" id="TriTrypDB:Tb427_000519100"/>
<sequence>ALAGGNGLEKACFIVHTHPGQWTPSSNSGDTEWKNYKKLCHGPQVGQLTASSLSTALARLLSTVEIHGGTAYLGTVDGGGNANCDGTATNGLCIKFTGANTATATQITNSPSIAKLTEAIEALRESETAENDARLLSDQVEAKLAAAEAAAEAAATAIKVLAPPTPTHPEKKTDTDPQQKVPDCTRLDNNSTCTAAGCRWHEETGNKGECKVDESKVIEQTTTAGTGEGAAGTTTDKCKRKPEKDCKSPDCKWERETCKDFSFLVNKKLALTAAAFCKFACILSFYVFLNIFSQLCVIFIFREKFLKITKFDIF</sequence>
<evidence type="ECO:0000313" key="13">
    <source>
        <dbReference type="EMBL" id="AGH59788.1"/>
    </source>
</evidence>
<evidence type="ECO:0000256" key="2">
    <source>
        <dbReference type="ARBA" id="ARBA00004609"/>
    </source>
</evidence>
<evidence type="ECO:0000256" key="4">
    <source>
        <dbReference type="ARBA" id="ARBA00022622"/>
    </source>
</evidence>
<feature type="domain" description="Trypanosome variant surface glycoprotein C-terminal" evidence="11">
    <location>
        <begin position="184"/>
        <end position="279"/>
    </location>
</feature>